<dbReference type="GeneID" id="87842928"/>
<evidence type="ECO:0000313" key="1">
    <source>
        <dbReference type="EMBL" id="KAK3297814.1"/>
    </source>
</evidence>
<dbReference type="RefSeq" id="XP_062661328.1">
    <property type="nucleotide sequence ID" value="XM_062805980.1"/>
</dbReference>
<evidence type="ECO:0008006" key="3">
    <source>
        <dbReference type="Google" id="ProtNLM"/>
    </source>
</evidence>
<evidence type="ECO:0000313" key="2">
    <source>
        <dbReference type="Proteomes" id="UP001278766"/>
    </source>
</evidence>
<sequence length="616" mass="70763">MAGRPFEHAGAEDVVGVPELGAIILGFLEDVQDLRNAALTSKRFNRAAQFHLWAAIKLPYLQADPSWIDQRPFWDEFSSHLERNTFSLHVDLPVAAPGLAEIISQKPWETRVSSNQPEWFVTKDKVDDFFTGLKETLTRAPRLRRFTARDVPRILDLAVLLQRHRPELVSLSITASKRDTFGFLCIPNFSIDHWRWKMQQHPRSTVSLGNTVNFGLDTHTPIVPPVFNFPNLRVLALNNIQHDGRRPSVFLENVVSILKGSQNLSHLELSLRHEIGGMSPDGSFVRRLYGTVEYPDGPNNAMEVLPLHLKTLTLGYGFEIRDEASFIFPQQGPHHLAWLTDLQTLEGLHLQGILDKDGSYIRQLSGRHGFSLITTPPHILRPTRLPRLRKITWPWDQGDLLRLLWRSNSDRLQQIVVRIDVSSPSEWRARHGDACTCPLWVGTESLEYITAEDIYVKGFVFPTESMRPQDADAFLAWVHGINRLQALKIRMPPLTAPRHVKGKNHMRTFWGRVKQMTHLRELWLADGLGTWSKPEGEPGRYVAGRYPKESEFRHYSTTAANKCPDLVYIRILDRAWHITRSGYSRWEQQITLHEVPKDRVEKDIPDSFDFSTPEYI</sequence>
<proteinExistence type="predicted"/>
<dbReference type="CDD" id="cd09917">
    <property type="entry name" value="F-box_SF"/>
    <property type="match status" value="1"/>
</dbReference>
<protein>
    <recommendedName>
        <fullName evidence="3">F-box domain-containing protein</fullName>
    </recommendedName>
</protein>
<keyword evidence="2" id="KW-1185">Reference proteome</keyword>
<comment type="caution">
    <text evidence="1">The sequence shown here is derived from an EMBL/GenBank/DDBJ whole genome shotgun (WGS) entry which is preliminary data.</text>
</comment>
<accession>A0AAE0LUY4</accession>
<organism evidence="1 2">
    <name type="scientific">Chaetomium fimeti</name>
    <dbReference type="NCBI Taxonomy" id="1854472"/>
    <lineage>
        <taxon>Eukaryota</taxon>
        <taxon>Fungi</taxon>
        <taxon>Dikarya</taxon>
        <taxon>Ascomycota</taxon>
        <taxon>Pezizomycotina</taxon>
        <taxon>Sordariomycetes</taxon>
        <taxon>Sordariomycetidae</taxon>
        <taxon>Sordariales</taxon>
        <taxon>Chaetomiaceae</taxon>
        <taxon>Chaetomium</taxon>
    </lineage>
</organism>
<dbReference type="EMBL" id="JAUEPN010000003">
    <property type="protein sequence ID" value="KAK3297814.1"/>
    <property type="molecule type" value="Genomic_DNA"/>
</dbReference>
<dbReference type="Proteomes" id="UP001278766">
    <property type="component" value="Unassembled WGS sequence"/>
</dbReference>
<gene>
    <name evidence="1" type="ORF">B0H64DRAFT_431669</name>
</gene>
<dbReference type="AlphaFoldDB" id="A0AAE0LUY4"/>
<reference evidence="1" key="1">
    <citation type="journal article" date="2023" name="Mol. Phylogenet. Evol.">
        <title>Genome-scale phylogeny and comparative genomics of the fungal order Sordariales.</title>
        <authorList>
            <person name="Hensen N."/>
            <person name="Bonometti L."/>
            <person name="Westerberg I."/>
            <person name="Brannstrom I.O."/>
            <person name="Guillou S."/>
            <person name="Cros-Aarteil S."/>
            <person name="Calhoun S."/>
            <person name="Haridas S."/>
            <person name="Kuo A."/>
            <person name="Mondo S."/>
            <person name="Pangilinan J."/>
            <person name="Riley R."/>
            <person name="LaButti K."/>
            <person name="Andreopoulos B."/>
            <person name="Lipzen A."/>
            <person name="Chen C."/>
            <person name="Yan M."/>
            <person name="Daum C."/>
            <person name="Ng V."/>
            <person name="Clum A."/>
            <person name="Steindorff A."/>
            <person name="Ohm R.A."/>
            <person name="Martin F."/>
            <person name="Silar P."/>
            <person name="Natvig D.O."/>
            <person name="Lalanne C."/>
            <person name="Gautier V."/>
            <person name="Ament-Velasquez S.L."/>
            <person name="Kruys A."/>
            <person name="Hutchinson M.I."/>
            <person name="Powell A.J."/>
            <person name="Barry K."/>
            <person name="Miller A.N."/>
            <person name="Grigoriev I.V."/>
            <person name="Debuchy R."/>
            <person name="Gladieux P."/>
            <person name="Hiltunen Thoren M."/>
            <person name="Johannesson H."/>
        </authorList>
    </citation>
    <scope>NUCLEOTIDE SEQUENCE</scope>
    <source>
        <strain evidence="1">CBS 168.71</strain>
    </source>
</reference>
<name>A0AAE0LUY4_9PEZI</name>
<dbReference type="SUPFAM" id="SSF52047">
    <property type="entry name" value="RNI-like"/>
    <property type="match status" value="1"/>
</dbReference>
<reference evidence="1" key="2">
    <citation type="submission" date="2023-06" db="EMBL/GenBank/DDBJ databases">
        <authorList>
            <consortium name="Lawrence Berkeley National Laboratory"/>
            <person name="Haridas S."/>
            <person name="Hensen N."/>
            <person name="Bonometti L."/>
            <person name="Westerberg I."/>
            <person name="Brannstrom I.O."/>
            <person name="Guillou S."/>
            <person name="Cros-Aarteil S."/>
            <person name="Calhoun S."/>
            <person name="Kuo A."/>
            <person name="Mondo S."/>
            <person name="Pangilinan J."/>
            <person name="Riley R."/>
            <person name="Labutti K."/>
            <person name="Andreopoulos B."/>
            <person name="Lipzen A."/>
            <person name="Chen C."/>
            <person name="Yanf M."/>
            <person name="Daum C."/>
            <person name="Ng V."/>
            <person name="Clum A."/>
            <person name="Steindorff A."/>
            <person name="Ohm R."/>
            <person name="Martin F."/>
            <person name="Silar P."/>
            <person name="Natvig D."/>
            <person name="Lalanne C."/>
            <person name="Gautier V."/>
            <person name="Ament-Velasquez S.L."/>
            <person name="Kruys A."/>
            <person name="Hutchinson M.I."/>
            <person name="Powell A.J."/>
            <person name="Barry K."/>
            <person name="Miller A.N."/>
            <person name="Grigoriev I.V."/>
            <person name="Debuchy R."/>
            <person name="Gladieux P."/>
            <person name="Thoren M.H."/>
            <person name="Johannesson H."/>
        </authorList>
    </citation>
    <scope>NUCLEOTIDE SEQUENCE</scope>
    <source>
        <strain evidence="1">CBS 168.71</strain>
    </source>
</reference>